<dbReference type="SUPFAM" id="SSF143081">
    <property type="entry name" value="BB1717-like"/>
    <property type="match status" value="1"/>
</dbReference>
<dbReference type="GO" id="GO:0006508">
    <property type="term" value="P:proteolysis"/>
    <property type="evidence" value="ECO:0007669"/>
    <property type="project" value="UniProtKB-KW"/>
</dbReference>
<keyword evidence="13" id="KW-1185">Reference proteome</keyword>
<name>A0A482WYT7_LAOST</name>
<comment type="similarity">
    <text evidence="1">Belongs to the SOS response-associated peptidase family.</text>
</comment>
<dbReference type="Proteomes" id="UP000291343">
    <property type="component" value="Unassembled WGS sequence"/>
</dbReference>
<evidence type="ECO:0000256" key="9">
    <source>
        <dbReference type="ARBA" id="ARBA00030390"/>
    </source>
</evidence>
<dbReference type="GO" id="GO:0008233">
    <property type="term" value="F:peptidase activity"/>
    <property type="evidence" value="ECO:0007669"/>
    <property type="project" value="UniProtKB-KW"/>
</dbReference>
<evidence type="ECO:0000313" key="12">
    <source>
        <dbReference type="EMBL" id="RZF38416.1"/>
    </source>
</evidence>
<dbReference type="SMR" id="A0A482WYT7"/>
<dbReference type="GO" id="GO:0003697">
    <property type="term" value="F:single-stranded DNA binding"/>
    <property type="evidence" value="ECO:0007669"/>
    <property type="project" value="InterPro"/>
</dbReference>
<keyword evidence="5" id="KW-0378">Hydrolase</keyword>
<evidence type="ECO:0000256" key="10">
    <source>
        <dbReference type="ARBA" id="ARBA00030898"/>
    </source>
</evidence>
<dbReference type="Gene3D" id="3.90.1680.10">
    <property type="entry name" value="SOS response associated peptidase-like"/>
    <property type="match status" value="1"/>
</dbReference>
<keyword evidence="3" id="KW-0645">Protease</keyword>
<keyword evidence="6" id="KW-0190">Covalent protein-DNA linkage</keyword>
<keyword evidence="4" id="KW-0227">DNA damage</keyword>
<evidence type="ECO:0000256" key="6">
    <source>
        <dbReference type="ARBA" id="ARBA00023124"/>
    </source>
</evidence>
<evidence type="ECO:0000256" key="7">
    <source>
        <dbReference type="ARBA" id="ARBA00023125"/>
    </source>
</evidence>
<dbReference type="FunCoup" id="A0A482WYT7">
    <property type="interactions" value="829"/>
</dbReference>
<evidence type="ECO:0000313" key="13">
    <source>
        <dbReference type="Proteomes" id="UP000291343"/>
    </source>
</evidence>
<dbReference type="PANTHER" id="PTHR13604">
    <property type="entry name" value="DC12-RELATED"/>
    <property type="match status" value="1"/>
</dbReference>
<accession>A0A482WYT7</accession>
<evidence type="ECO:0000256" key="8">
    <source>
        <dbReference type="ARBA" id="ARBA00023239"/>
    </source>
</evidence>
<dbReference type="AlphaFoldDB" id="A0A482WYT7"/>
<dbReference type="PANTHER" id="PTHR13604:SF0">
    <property type="entry name" value="ABASIC SITE PROCESSING PROTEIN HMCES"/>
    <property type="match status" value="1"/>
</dbReference>
<dbReference type="Pfam" id="PF02586">
    <property type="entry name" value="SRAP"/>
    <property type="match status" value="1"/>
</dbReference>
<reference evidence="12 13" key="1">
    <citation type="journal article" date="2017" name="Gigascience">
        <title>Genome sequence of the small brown planthopper, Laodelphax striatellus.</title>
        <authorList>
            <person name="Zhu J."/>
            <person name="Jiang F."/>
            <person name="Wang X."/>
            <person name="Yang P."/>
            <person name="Bao Y."/>
            <person name="Zhao W."/>
            <person name="Wang W."/>
            <person name="Lu H."/>
            <person name="Wang Q."/>
            <person name="Cui N."/>
            <person name="Li J."/>
            <person name="Chen X."/>
            <person name="Luo L."/>
            <person name="Yu J."/>
            <person name="Kang L."/>
            <person name="Cui F."/>
        </authorList>
    </citation>
    <scope>NUCLEOTIDE SEQUENCE [LARGE SCALE GENOMIC DNA]</scope>
    <source>
        <strain evidence="12">Lst14</strain>
    </source>
</reference>
<evidence type="ECO:0000256" key="2">
    <source>
        <dbReference type="ARBA" id="ARBA00015888"/>
    </source>
</evidence>
<comment type="caution">
    <text evidence="12">The sequence shown here is derived from an EMBL/GenBank/DDBJ whole genome shotgun (WGS) entry which is preliminary data.</text>
</comment>
<dbReference type="STRING" id="195883.A0A482WYT7"/>
<proteinExistence type="inferred from homology"/>
<dbReference type="InterPro" id="IPR003738">
    <property type="entry name" value="SRAP"/>
</dbReference>
<dbReference type="OrthoDB" id="2111841at2759"/>
<dbReference type="EMBL" id="QKKF02022334">
    <property type="protein sequence ID" value="RZF38416.1"/>
    <property type="molecule type" value="Genomic_DNA"/>
</dbReference>
<evidence type="ECO:0000256" key="3">
    <source>
        <dbReference type="ARBA" id="ARBA00022670"/>
    </source>
</evidence>
<dbReference type="GO" id="GO:0106300">
    <property type="term" value="P:protein-DNA covalent cross-linking repair"/>
    <property type="evidence" value="ECO:0007669"/>
    <property type="project" value="InterPro"/>
</dbReference>
<protein>
    <recommendedName>
        <fullName evidence="2">Abasic site processing protein HMCES</fullName>
    </recommendedName>
    <alternativeName>
        <fullName evidence="9">Embryonic stem cell-specific 5-hydroxymethylcytosine-binding protein</fullName>
    </alternativeName>
    <alternativeName>
        <fullName evidence="10">Peptidase HMCES</fullName>
    </alternativeName>
    <alternativeName>
        <fullName evidence="11">SRAP domain-containing protein 1</fullName>
    </alternativeName>
</protein>
<dbReference type="InterPro" id="IPR036590">
    <property type="entry name" value="SRAP-like"/>
</dbReference>
<dbReference type="GO" id="GO:0016829">
    <property type="term" value="F:lyase activity"/>
    <property type="evidence" value="ECO:0007669"/>
    <property type="project" value="UniProtKB-KW"/>
</dbReference>
<evidence type="ECO:0000256" key="5">
    <source>
        <dbReference type="ARBA" id="ARBA00022801"/>
    </source>
</evidence>
<organism evidence="12 13">
    <name type="scientific">Laodelphax striatellus</name>
    <name type="common">Small brown planthopper</name>
    <name type="synonym">Delphax striatella</name>
    <dbReference type="NCBI Taxonomy" id="195883"/>
    <lineage>
        <taxon>Eukaryota</taxon>
        <taxon>Metazoa</taxon>
        <taxon>Ecdysozoa</taxon>
        <taxon>Arthropoda</taxon>
        <taxon>Hexapoda</taxon>
        <taxon>Insecta</taxon>
        <taxon>Pterygota</taxon>
        <taxon>Neoptera</taxon>
        <taxon>Paraneoptera</taxon>
        <taxon>Hemiptera</taxon>
        <taxon>Auchenorrhyncha</taxon>
        <taxon>Fulgoroidea</taxon>
        <taxon>Delphacidae</taxon>
        <taxon>Criomorphinae</taxon>
        <taxon>Laodelphax</taxon>
    </lineage>
</organism>
<evidence type="ECO:0000256" key="1">
    <source>
        <dbReference type="ARBA" id="ARBA00008136"/>
    </source>
</evidence>
<keyword evidence="8" id="KW-0456">Lyase</keyword>
<keyword evidence="7" id="KW-0238">DNA-binding</keyword>
<evidence type="ECO:0000256" key="4">
    <source>
        <dbReference type="ARBA" id="ARBA00022763"/>
    </source>
</evidence>
<sequence length="214" mass="24586">MQLLQPMIWSIIPSWHKGQYNKHGMTTNNARIEGLKNSKLYSKALQNGQRCVVISDGFYEWKKCGKNKQPYFIYAPQDENIRVEDARCWESAEFDRSKGWKGPKVLKMAGLFDVWTSPDGEVIPCYTVITMASNPHFGWIHERMPAVLENEEAVQEWLDSDGLPADDALNLLKQSETLRWHQVTSRVGDSRYKSADCTKPMKSQPVLSAFFKPK</sequence>
<evidence type="ECO:0000256" key="11">
    <source>
        <dbReference type="ARBA" id="ARBA00031130"/>
    </source>
</evidence>
<dbReference type="InParanoid" id="A0A482WYT7"/>
<gene>
    <name evidence="12" type="ORF">LSTR_LSTR014623</name>
</gene>